<accession>A0A7I9VXF4</accession>
<proteinExistence type="predicted"/>
<dbReference type="GO" id="GO:0005829">
    <property type="term" value="C:cytosol"/>
    <property type="evidence" value="ECO:0007669"/>
    <property type="project" value="TreeGrafter"/>
</dbReference>
<dbReference type="Proteomes" id="UP000465302">
    <property type="component" value="Unassembled WGS sequence"/>
</dbReference>
<evidence type="ECO:0000313" key="2">
    <source>
        <dbReference type="EMBL" id="GFG49656.1"/>
    </source>
</evidence>
<dbReference type="EMBL" id="BLKS01000001">
    <property type="protein sequence ID" value="GFG49656.1"/>
    <property type="molecule type" value="Genomic_DNA"/>
</dbReference>
<gene>
    <name evidence="2" type="ORF">MAGR_10970</name>
</gene>
<dbReference type="AlphaFoldDB" id="A0A7I9VXF4"/>
<dbReference type="PANTHER" id="PTHR10948">
    <property type="entry name" value="TRANSPOSASE"/>
    <property type="match status" value="1"/>
</dbReference>
<dbReference type="GO" id="GO:0032196">
    <property type="term" value="P:transposition"/>
    <property type="evidence" value="ECO:0007669"/>
    <property type="project" value="TreeGrafter"/>
</dbReference>
<name>A0A7I9VXF4_MYCAG</name>
<comment type="caution">
    <text evidence="2">The sequence shown here is derived from an EMBL/GenBank/DDBJ whole genome shotgun (WGS) entry which is preliminary data.</text>
</comment>
<evidence type="ECO:0000256" key="1">
    <source>
        <dbReference type="SAM" id="MobiDB-lite"/>
    </source>
</evidence>
<sequence>MTIGASKHYSAAPRQAGQDFSGVPRAHQFLVTLTVHTNKINPDTTPTATSAASMKNGHPAVVIHRDGQQLQLDFPDDAEMRVSPETIYQSIYVQGRGSLRRELHQCLRTGRALRKPQRRADQRRGRIPDMVNISERPPEVEDRAVPGHWEGDLILGAGVSPRSAHWWSGLPAS</sequence>
<dbReference type="InterPro" id="IPR051917">
    <property type="entry name" value="Transposase-Integrase"/>
</dbReference>
<evidence type="ECO:0000313" key="3">
    <source>
        <dbReference type="Proteomes" id="UP000465302"/>
    </source>
</evidence>
<dbReference type="PANTHER" id="PTHR10948:SF23">
    <property type="entry name" value="TRANSPOSASE INSI FOR INSERTION SEQUENCE ELEMENT IS30A-RELATED"/>
    <property type="match status" value="1"/>
</dbReference>
<organism evidence="2 3">
    <name type="scientific">Mycolicibacterium agri</name>
    <name type="common">Mycobacterium agri</name>
    <dbReference type="NCBI Taxonomy" id="36811"/>
    <lineage>
        <taxon>Bacteria</taxon>
        <taxon>Bacillati</taxon>
        <taxon>Actinomycetota</taxon>
        <taxon>Actinomycetes</taxon>
        <taxon>Mycobacteriales</taxon>
        <taxon>Mycobacteriaceae</taxon>
        <taxon>Mycolicibacterium</taxon>
    </lineage>
</organism>
<dbReference type="GO" id="GO:0004803">
    <property type="term" value="F:transposase activity"/>
    <property type="evidence" value="ECO:0007669"/>
    <property type="project" value="TreeGrafter"/>
</dbReference>
<protein>
    <recommendedName>
        <fullName evidence="4">IS30 family transposase</fullName>
    </recommendedName>
</protein>
<feature type="region of interest" description="Disordered" evidence="1">
    <location>
        <begin position="1"/>
        <end position="20"/>
    </location>
</feature>
<evidence type="ECO:0008006" key="4">
    <source>
        <dbReference type="Google" id="ProtNLM"/>
    </source>
</evidence>
<reference evidence="2 3" key="1">
    <citation type="journal article" date="2019" name="Emerg. Microbes Infect.">
        <title>Comprehensive subspecies identification of 175 nontuberculous mycobacteria species based on 7547 genomic profiles.</title>
        <authorList>
            <person name="Matsumoto Y."/>
            <person name="Kinjo T."/>
            <person name="Motooka D."/>
            <person name="Nabeya D."/>
            <person name="Jung N."/>
            <person name="Uechi K."/>
            <person name="Horii T."/>
            <person name="Iida T."/>
            <person name="Fujita J."/>
            <person name="Nakamura S."/>
        </authorList>
    </citation>
    <scope>NUCLEOTIDE SEQUENCE [LARGE SCALE GENOMIC DNA]</scope>
    <source>
        <strain evidence="2 3">JCM 6377</strain>
    </source>
</reference>